<keyword evidence="3" id="KW-1185">Reference proteome</keyword>
<organism evidence="2 3">
    <name type="scientific">Allacma fusca</name>
    <dbReference type="NCBI Taxonomy" id="39272"/>
    <lineage>
        <taxon>Eukaryota</taxon>
        <taxon>Metazoa</taxon>
        <taxon>Ecdysozoa</taxon>
        <taxon>Arthropoda</taxon>
        <taxon>Hexapoda</taxon>
        <taxon>Collembola</taxon>
        <taxon>Symphypleona</taxon>
        <taxon>Sminthuridae</taxon>
        <taxon>Allacma</taxon>
    </lineage>
</organism>
<evidence type="ECO:0000313" key="3">
    <source>
        <dbReference type="Proteomes" id="UP000708208"/>
    </source>
</evidence>
<evidence type="ECO:0000313" key="2">
    <source>
        <dbReference type="EMBL" id="CAG7835902.1"/>
    </source>
</evidence>
<protein>
    <recommendedName>
        <fullName evidence="1">Reverse transcriptase domain-containing protein</fullName>
    </recommendedName>
</protein>
<sequence>MKIRASNGSTKFYDITRGVLQGEILSPLLFALFISDLDKVLQNNECAPVSLGGSQSVNMLMFADDIVTLAGSKQSLQHKINCLSKYCESNELEINLSKTKDIVFRKGGKLCKSHKWYLSDKSIEIVKNNTYLGIVFSSSGVFYDAMLDRSSKAKRAVGNVVQLGARASMYSWAGRCKIFDTICKNSLLYGAPIWAVKYLDYLELSQTALASS</sequence>
<dbReference type="OrthoDB" id="1421278at2759"/>
<dbReference type="EMBL" id="CAJVCH010570794">
    <property type="protein sequence ID" value="CAG7835902.1"/>
    <property type="molecule type" value="Genomic_DNA"/>
</dbReference>
<proteinExistence type="predicted"/>
<dbReference type="InterPro" id="IPR000477">
    <property type="entry name" value="RT_dom"/>
</dbReference>
<gene>
    <name evidence="2" type="ORF">AFUS01_LOCUS45215</name>
</gene>
<dbReference type="PROSITE" id="PS50878">
    <property type="entry name" value="RT_POL"/>
    <property type="match status" value="1"/>
</dbReference>
<evidence type="ECO:0000259" key="1">
    <source>
        <dbReference type="PROSITE" id="PS50878"/>
    </source>
</evidence>
<dbReference type="PANTHER" id="PTHR47027">
    <property type="entry name" value="REVERSE TRANSCRIPTASE DOMAIN-CONTAINING PROTEIN"/>
    <property type="match status" value="1"/>
</dbReference>
<comment type="caution">
    <text evidence="2">The sequence shown here is derived from an EMBL/GenBank/DDBJ whole genome shotgun (WGS) entry which is preliminary data.</text>
</comment>
<reference evidence="2" key="1">
    <citation type="submission" date="2021-06" db="EMBL/GenBank/DDBJ databases">
        <authorList>
            <person name="Hodson N. C."/>
            <person name="Mongue J. A."/>
            <person name="Jaron S. K."/>
        </authorList>
    </citation>
    <scope>NUCLEOTIDE SEQUENCE</scope>
</reference>
<accession>A0A8J2Q0R1</accession>
<dbReference type="Pfam" id="PF00078">
    <property type="entry name" value="RVT_1"/>
    <property type="match status" value="1"/>
</dbReference>
<dbReference type="AlphaFoldDB" id="A0A8J2Q0R1"/>
<dbReference type="Proteomes" id="UP000708208">
    <property type="component" value="Unassembled WGS sequence"/>
</dbReference>
<dbReference type="PANTHER" id="PTHR47027:SF20">
    <property type="entry name" value="REVERSE TRANSCRIPTASE-LIKE PROTEIN WITH RNA-DIRECTED DNA POLYMERASE DOMAIN"/>
    <property type="match status" value="1"/>
</dbReference>
<feature type="domain" description="Reverse transcriptase" evidence="1">
    <location>
        <begin position="1"/>
        <end position="136"/>
    </location>
</feature>
<name>A0A8J2Q0R1_9HEXA</name>